<dbReference type="InterPro" id="IPR018750">
    <property type="entry name" value="DUF2306_membrane"/>
</dbReference>
<dbReference type="Pfam" id="PF10067">
    <property type="entry name" value="DUF2306"/>
    <property type="match status" value="1"/>
</dbReference>
<evidence type="ECO:0000313" key="3">
    <source>
        <dbReference type="Proteomes" id="UP000326554"/>
    </source>
</evidence>
<feature type="transmembrane region" description="Helical" evidence="1">
    <location>
        <begin position="138"/>
        <end position="155"/>
    </location>
</feature>
<feature type="transmembrane region" description="Helical" evidence="1">
    <location>
        <begin position="107"/>
        <end position="126"/>
    </location>
</feature>
<proteinExistence type="predicted"/>
<keyword evidence="3" id="KW-1185">Reference proteome</keyword>
<protein>
    <submittedName>
        <fullName evidence="2">DUF2306 domain-containing protein</fullName>
    </submittedName>
</protein>
<dbReference type="Proteomes" id="UP000326554">
    <property type="component" value="Unassembled WGS sequence"/>
</dbReference>
<keyword evidence="1" id="KW-0472">Membrane</keyword>
<name>A0A5J5GRF8_9RHOB</name>
<dbReference type="EMBL" id="VYQE01000001">
    <property type="protein sequence ID" value="KAA9010114.1"/>
    <property type="molecule type" value="Genomic_DNA"/>
</dbReference>
<evidence type="ECO:0000256" key="1">
    <source>
        <dbReference type="SAM" id="Phobius"/>
    </source>
</evidence>
<dbReference type="RefSeq" id="WP_150443598.1">
    <property type="nucleotide sequence ID" value="NZ_VYQE01000001.1"/>
</dbReference>
<organism evidence="2 3">
    <name type="scientific">Histidinibacterium aquaticum</name>
    <dbReference type="NCBI Taxonomy" id="2613962"/>
    <lineage>
        <taxon>Bacteria</taxon>
        <taxon>Pseudomonadati</taxon>
        <taxon>Pseudomonadota</taxon>
        <taxon>Alphaproteobacteria</taxon>
        <taxon>Rhodobacterales</taxon>
        <taxon>Paracoccaceae</taxon>
        <taxon>Histidinibacterium</taxon>
    </lineage>
</organism>
<gene>
    <name evidence="2" type="ORF">F3S47_02345</name>
</gene>
<sequence>MTFDPILSTSPVIQLHLLAALVAVILAPLQIWRDRRDHIHRAGGYVWVTAMAALALTALFIPSFGLAVVGPYGPIHILVPITLVGLWRAVCDARAGRIEAHRRGMRSLAFGALGVAGLFTFMPDRIMGQVLFGGRPSLAWSAIVLGLILLAVVALRDRARRAVA</sequence>
<feature type="transmembrane region" description="Helical" evidence="1">
    <location>
        <begin position="12"/>
        <end position="32"/>
    </location>
</feature>
<feature type="transmembrane region" description="Helical" evidence="1">
    <location>
        <begin position="75"/>
        <end position="95"/>
    </location>
</feature>
<keyword evidence="1" id="KW-1133">Transmembrane helix</keyword>
<feature type="transmembrane region" description="Helical" evidence="1">
    <location>
        <begin position="44"/>
        <end position="69"/>
    </location>
</feature>
<accession>A0A5J5GRF8</accession>
<keyword evidence="1" id="KW-0812">Transmembrane</keyword>
<dbReference type="AlphaFoldDB" id="A0A5J5GRF8"/>
<reference evidence="2 3" key="1">
    <citation type="submission" date="2019-09" db="EMBL/GenBank/DDBJ databases">
        <authorList>
            <person name="Park J.-S."/>
            <person name="Choi H.-J."/>
        </authorList>
    </citation>
    <scope>NUCLEOTIDE SEQUENCE [LARGE SCALE GENOMIC DNA]</scope>
    <source>
        <strain evidence="2 3">176SS1-4</strain>
    </source>
</reference>
<evidence type="ECO:0000313" key="2">
    <source>
        <dbReference type="EMBL" id="KAA9010114.1"/>
    </source>
</evidence>
<comment type="caution">
    <text evidence="2">The sequence shown here is derived from an EMBL/GenBank/DDBJ whole genome shotgun (WGS) entry which is preliminary data.</text>
</comment>